<dbReference type="PRINTS" id="PR00111">
    <property type="entry name" value="ABHYDROLASE"/>
</dbReference>
<name>A0A844GS48_9CHRO</name>
<dbReference type="Pfam" id="PF00561">
    <property type="entry name" value="Abhydrolase_1"/>
    <property type="match status" value="1"/>
</dbReference>
<keyword evidence="2" id="KW-0378">Hydrolase</keyword>
<dbReference type="GO" id="GO:0016787">
    <property type="term" value="F:hydrolase activity"/>
    <property type="evidence" value="ECO:0007669"/>
    <property type="project" value="UniProtKB-KW"/>
</dbReference>
<dbReference type="PANTHER" id="PTHR43689:SF8">
    <property type="entry name" value="ALPHA_BETA-HYDROLASES SUPERFAMILY PROTEIN"/>
    <property type="match status" value="1"/>
</dbReference>
<dbReference type="Proteomes" id="UP000437131">
    <property type="component" value="Unassembled WGS sequence"/>
</dbReference>
<evidence type="ECO:0000313" key="3">
    <source>
        <dbReference type="Proteomes" id="UP000437131"/>
    </source>
</evidence>
<protein>
    <submittedName>
        <fullName evidence="2">Alpha/beta fold hydrolase</fullName>
    </submittedName>
</protein>
<organism evidence="2 3">
    <name type="scientific">Cyanobacterium aponinum 0216</name>
    <dbReference type="NCBI Taxonomy" id="2676140"/>
    <lineage>
        <taxon>Bacteria</taxon>
        <taxon>Bacillati</taxon>
        <taxon>Cyanobacteriota</taxon>
        <taxon>Cyanophyceae</taxon>
        <taxon>Oscillatoriophycideae</taxon>
        <taxon>Chroococcales</taxon>
        <taxon>Geminocystaceae</taxon>
        <taxon>Cyanobacterium</taxon>
    </lineage>
</organism>
<dbReference type="Gene3D" id="3.40.50.1820">
    <property type="entry name" value="alpha/beta hydrolase"/>
    <property type="match status" value="1"/>
</dbReference>
<dbReference type="SUPFAM" id="SSF53474">
    <property type="entry name" value="alpha/beta-Hydrolases"/>
    <property type="match status" value="1"/>
</dbReference>
<reference evidence="2 3" key="1">
    <citation type="submission" date="2019-11" db="EMBL/GenBank/DDBJ databases">
        <title>Isolation of a new High Light Tolerant Cyanobacteria.</title>
        <authorList>
            <person name="Dobson Z."/>
            <person name="Vaughn N."/>
            <person name="Vaughn M."/>
            <person name="Fromme P."/>
            <person name="Mazor Y."/>
        </authorList>
    </citation>
    <scope>NUCLEOTIDE SEQUENCE [LARGE SCALE GENOMIC DNA]</scope>
    <source>
        <strain evidence="2 3">0216</strain>
    </source>
</reference>
<comment type="caution">
    <text evidence="2">The sequence shown here is derived from an EMBL/GenBank/DDBJ whole genome shotgun (WGS) entry which is preliminary data.</text>
</comment>
<dbReference type="InterPro" id="IPR000639">
    <property type="entry name" value="Epox_hydrolase-like"/>
</dbReference>
<dbReference type="AlphaFoldDB" id="A0A844GS48"/>
<dbReference type="RefSeq" id="WP_015220151.1">
    <property type="nucleotide sequence ID" value="NZ_WMIA01000007.1"/>
</dbReference>
<dbReference type="InterPro" id="IPR000073">
    <property type="entry name" value="AB_hydrolase_1"/>
</dbReference>
<evidence type="ECO:0000313" key="2">
    <source>
        <dbReference type="EMBL" id="MTF38800.1"/>
    </source>
</evidence>
<dbReference type="PRINTS" id="PR00412">
    <property type="entry name" value="EPOXHYDRLASE"/>
</dbReference>
<dbReference type="PANTHER" id="PTHR43689">
    <property type="entry name" value="HYDROLASE"/>
    <property type="match status" value="1"/>
</dbReference>
<gene>
    <name evidence="2" type="ORF">GGC33_07645</name>
</gene>
<proteinExistence type="predicted"/>
<evidence type="ECO:0000259" key="1">
    <source>
        <dbReference type="Pfam" id="PF00561"/>
    </source>
</evidence>
<feature type="domain" description="AB hydrolase-1" evidence="1">
    <location>
        <begin position="52"/>
        <end position="281"/>
    </location>
</feature>
<sequence length="295" mass="33214">MLTNEIVTEAKKLIEKDSIALFEQIQFTKINTPLSSKEIATSYIKKGEGKTPVLLLHGFDSSVFEYRRLLPFLKKEYEVWALDLLGFGFTQRQANLNYSPHSIRTHLYHFWSTMINKPMILVGASMGGASAIDFCLSYPQAVEKLVLLDSGGLTKQPIIGKFLFPPLGYLATEFLRNLKVRQSISKTAYFNPEFASEDALRCAALHLQCENWSKALISFTKSGGYGSFAEELGQIRAETLILWGKNDKILGIKPASQFQELIPQSKLVWIDNCGHVPHLEKSEITAHHILDFVNS</sequence>
<dbReference type="EMBL" id="WMIA01000007">
    <property type="protein sequence ID" value="MTF38800.1"/>
    <property type="molecule type" value="Genomic_DNA"/>
</dbReference>
<accession>A0A844GS48</accession>
<dbReference type="InterPro" id="IPR029058">
    <property type="entry name" value="AB_hydrolase_fold"/>
</dbReference>